<evidence type="ECO:0000313" key="2">
    <source>
        <dbReference type="EMBL" id="KAG0715209.1"/>
    </source>
</evidence>
<keyword evidence="3" id="KW-1185">Reference proteome</keyword>
<sequence>MTLEALHEEAKPLGLEVSWLKTKFQVFGGLLDEIVTSVHACGEDIEVLEKLPPPWPPMLCGVLNGNWTSSRMSLEPRGLHVYALRPMKDKCDLFVNMGVVSALAPLEAPEVFLDLCDGDNPLGRIYITLQSHLRRAQQFLALCVGEKGPSYRGSYFHSVIRKSGVGESLVGGDYEGKAGKGGAAILGSIDGKEEVAKRCERGMVVRGSSRVEMAAQFCIMVRDGPRNKAVFPFGRVSKGLRVVEEACKRPALSVGVAECGWVLPVS</sequence>
<proteinExistence type="predicted"/>
<dbReference type="Gene3D" id="2.40.100.10">
    <property type="entry name" value="Cyclophilin-like"/>
    <property type="match status" value="1"/>
</dbReference>
<dbReference type="InterPro" id="IPR029000">
    <property type="entry name" value="Cyclophilin-like_dom_sf"/>
</dbReference>
<protein>
    <submittedName>
        <fullName evidence="2">Peptidyl-prolyl cis-trans isomerase B1</fullName>
    </submittedName>
</protein>
<comment type="caution">
    <text evidence="2">The sequence shown here is derived from an EMBL/GenBank/DDBJ whole genome shotgun (WGS) entry which is preliminary data.</text>
</comment>
<dbReference type="Pfam" id="PF00160">
    <property type="entry name" value="Pro_isomerase"/>
    <property type="match status" value="1"/>
</dbReference>
<dbReference type="PANTHER" id="PTHR11071">
    <property type="entry name" value="PEPTIDYL-PROLYL CIS-TRANS ISOMERASE"/>
    <property type="match status" value="1"/>
</dbReference>
<name>A0A8J4XZA1_CHIOP</name>
<keyword evidence="2" id="KW-0413">Isomerase</keyword>
<organism evidence="2 3">
    <name type="scientific">Chionoecetes opilio</name>
    <name type="common">Atlantic snow crab</name>
    <name type="synonym">Cancer opilio</name>
    <dbReference type="NCBI Taxonomy" id="41210"/>
    <lineage>
        <taxon>Eukaryota</taxon>
        <taxon>Metazoa</taxon>
        <taxon>Ecdysozoa</taxon>
        <taxon>Arthropoda</taxon>
        <taxon>Crustacea</taxon>
        <taxon>Multicrustacea</taxon>
        <taxon>Malacostraca</taxon>
        <taxon>Eumalacostraca</taxon>
        <taxon>Eucarida</taxon>
        <taxon>Decapoda</taxon>
        <taxon>Pleocyemata</taxon>
        <taxon>Brachyura</taxon>
        <taxon>Eubrachyura</taxon>
        <taxon>Majoidea</taxon>
        <taxon>Majidae</taxon>
        <taxon>Chionoecetes</taxon>
    </lineage>
</organism>
<dbReference type="PROSITE" id="PS50072">
    <property type="entry name" value="CSA_PPIASE_2"/>
    <property type="match status" value="1"/>
</dbReference>
<dbReference type="AlphaFoldDB" id="A0A8J4XZA1"/>
<dbReference type="GO" id="GO:0005737">
    <property type="term" value="C:cytoplasm"/>
    <property type="evidence" value="ECO:0007669"/>
    <property type="project" value="TreeGrafter"/>
</dbReference>
<dbReference type="EMBL" id="JACEEZ010019908">
    <property type="protein sequence ID" value="KAG0715209.1"/>
    <property type="molecule type" value="Genomic_DNA"/>
</dbReference>
<reference evidence="2" key="1">
    <citation type="submission" date="2020-07" db="EMBL/GenBank/DDBJ databases">
        <title>The High-quality genome of the commercially important snow crab, Chionoecetes opilio.</title>
        <authorList>
            <person name="Jeong J.-H."/>
            <person name="Ryu S."/>
        </authorList>
    </citation>
    <scope>NUCLEOTIDE SEQUENCE</scope>
    <source>
        <strain evidence="2">MADBK_172401_WGS</strain>
        <tissue evidence="2">Digestive gland</tissue>
    </source>
</reference>
<dbReference type="SUPFAM" id="SSF50891">
    <property type="entry name" value="Cyclophilin-like"/>
    <property type="match status" value="1"/>
</dbReference>
<evidence type="ECO:0000313" key="3">
    <source>
        <dbReference type="Proteomes" id="UP000770661"/>
    </source>
</evidence>
<dbReference type="GO" id="GO:0016018">
    <property type="term" value="F:cyclosporin A binding"/>
    <property type="evidence" value="ECO:0007669"/>
    <property type="project" value="TreeGrafter"/>
</dbReference>
<dbReference type="Proteomes" id="UP000770661">
    <property type="component" value="Unassembled WGS sequence"/>
</dbReference>
<dbReference type="PANTHER" id="PTHR11071:SF561">
    <property type="entry name" value="PEPTIDYL-PROLYL CIS-TRANS ISOMERASE D-RELATED"/>
    <property type="match status" value="1"/>
</dbReference>
<accession>A0A8J4XZA1</accession>
<gene>
    <name evidence="2" type="primary">TRIM2</name>
    <name evidence="2" type="ORF">GWK47_012475</name>
</gene>
<dbReference type="OrthoDB" id="9049620at2759"/>
<dbReference type="GO" id="GO:0006457">
    <property type="term" value="P:protein folding"/>
    <property type="evidence" value="ECO:0007669"/>
    <property type="project" value="TreeGrafter"/>
</dbReference>
<feature type="domain" description="PPIase cyclophilin-type" evidence="1">
    <location>
        <begin position="112"/>
        <end position="245"/>
    </location>
</feature>
<evidence type="ECO:0000259" key="1">
    <source>
        <dbReference type="PROSITE" id="PS50072"/>
    </source>
</evidence>
<dbReference type="GO" id="GO:0003755">
    <property type="term" value="F:peptidyl-prolyl cis-trans isomerase activity"/>
    <property type="evidence" value="ECO:0007669"/>
    <property type="project" value="InterPro"/>
</dbReference>
<dbReference type="InterPro" id="IPR002130">
    <property type="entry name" value="Cyclophilin-type_PPIase_dom"/>
</dbReference>